<keyword evidence="2 5" id="KW-0812">Transmembrane</keyword>
<sequence>MDDTLLPITYRPIVLFSIGLWGWALDLFILAKCGIDTNSILQLNNEKHSPLYTPIFYLSGILSLIVSLCLVSHYLYNPSPSNAIIPYILALILLLWPSQLYKKERTRFIRMLKRIFMPNLRAPVFFSDIILADMLTSFSNVFGDLFIAVCVMVTGYPSTYFLDTTENIYCKDMAVPFIISVPYLIRLRQCISEYIETREQRHLYNALKYATSIPAIIFSAIQKKANVYITESGQVPNSWYLNEIHVFRFWVIFVFINSMYSFWWDVSMDWNLITFTKQHQQQQPTIHFRKQLFFSQPVYYALAIFIDFLLRITWSFKLCSHLLIRQLDASIFLLELMEIFRRWIWVIFRIENEWVKKVYSSLPSVDTLRLSRLDRKSPSGLLSPIVEEEDPAPFSSNIE</sequence>
<dbReference type="GO" id="GO:0016020">
    <property type="term" value="C:membrane"/>
    <property type="evidence" value="ECO:0007669"/>
    <property type="project" value="UniProtKB-SubCell"/>
</dbReference>
<keyword evidence="4 5" id="KW-0472">Membrane</keyword>
<feature type="transmembrane region" description="Helical" evidence="5">
    <location>
        <begin position="145"/>
        <end position="162"/>
    </location>
</feature>
<evidence type="ECO:0000256" key="4">
    <source>
        <dbReference type="ARBA" id="ARBA00023136"/>
    </source>
</evidence>
<dbReference type="Proteomes" id="UP000242414">
    <property type="component" value="Unassembled WGS sequence"/>
</dbReference>
<dbReference type="Pfam" id="PF03124">
    <property type="entry name" value="EXS"/>
    <property type="match status" value="1"/>
</dbReference>
<accession>A0A1X0RHI1</accession>
<evidence type="ECO:0000256" key="5">
    <source>
        <dbReference type="SAM" id="Phobius"/>
    </source>
</evidence>
<feature type="transmembrane region" description="Helical" evidence="5">
    <location>
        <begin position="12"/>
        <end position="35"/>
    </location>
</feature>
<protein>
    <submittedName>
        <fullName evidence="7">EXS-domain-containing protein</fullName>
    </submittedName>
</protein>
<feature type="transmembrane region" description="Helical" evidence="5">
    <location>
        <begin position="246"/>
        <end position="264"/>
    </location>
</feature>
<gene>
    <name evidence="7" type="ORF">BCV72DRAFT_301041</name>
</gene>
<feature type="transmembrane region" description="Helical" evidence="5">
    <location>
        <begin position="298"/>
        <end position="316"/>
    </location>
</feature>
<evidence type="ECO:0000256" key="3">
    <source>
        <dbReference type="ARBA" id="ARBA00022989"/>
    </source>
</evidence>
<evidence type="ECO:0000259" key="6">
    <source>
        <dbReference type="PROSITE" id="PS51380"/>
    </source>
</evidence>
<evidence type="ECO:0000313" key="7">
    <source>
        <dbReference type="EMBL" id="ORE11470.1"/>
    </source>
</evidence>
<dbReference type="EMBL" id="KV921857">
    <property type="protein sequence ID" value="ORE11470.1"/>
    <property type="molecule type" value="Genomic_DNA"/>
</dbReference>
<comment type="subcellular location">
    <subcellularLocation>
        <location evidence="1">Membrane</location>
        <topology evidence="1">Multi-pass membrane protein</topology>
    </subcellularLocation>
</comment>
<dbReference type="InterPro" id="IPR004342">
    <property type="entry name" value="EXS_C"/>
</dbReference>
<evidence type="ECO:0000256" key="1">
    <source>
        <dbReference type="ARBA" id="ARBA00004141"/>
    </source>
</evidence>
<reference evidence="7" key="1">
    <citation type="journal article" date="2016" name="Proc. Natl. Acad. Sci. U.S.A.">
        <title>Lipid metabolic changes in an early divergent fungus govern the establishment of a mutualistic symbiosis with endobacteria.</title>
        <authorList>
            <person name="Lastovetsky O.A."/>
            <person name="Gaspar M.L."/>
            <person name="Mondo S.J."/>
            <person name="LaButti K.M."/>
            <person name="Sandor L."/>
            <person name="Grigoriev I.V."/>
            <person name="Henry S.A."/>
            <person name="Pawlowska T.E."/>
        </authorList>
    </citation>
    <scope>NUCLEOTIDE SEQUENCE [LARGE SCALE GENOMIC DNA]</scope>
    <source>
        <strain evidence="7">ATCC 52814</strain>
    </source>
</reference>
<organism evidence="7">
    <name type="scientific">Rhizopus microsporus var. microsporus</name>
    <dbReference type="NCBI Taxonomy" id="86635"/>
    <lineage>
        <taxon>Eukaryota</taxon>
        <taxon>Fungi</taxon>
        <taxon>Fungi incertae sedis</taxon>
        <taxon>Mucoromycota</taxon>
        <taxon>Mucoromycotina</taxon>
        <taxon>Mucoromycetes</taxon>
        <taxon>Mucorales</taxon>
        <taxon>Mucorineae</taxon>
        <taxon>Rhizopodaceae</taxon>
        <taxon>Rhizopus</taxon>
    </lineage>
</organism>
<dbReference type="GO" id="GO:0005737">
    <property type="term" value="C:cytoplasm"/>
    <property type="evidence" value="ECO:0007669"/>
    <property type="project" value="TreeGrafter"/>
</dbReference>
<dbReference type="PANTHER" id="PTHR10783:SF46">
    <property type="entry name" value="PROTEIN ERD1 HOMOLOG 2"/>
    <property type="match status" value="1"/>
</dbReference>
<dbReference type="OrthoDB" id="2159384at2759"/>
<keyword evidence="3 5" id="KW-1133">Transmembrane helix</keyword>
<dbReference type="PROSITE" id="PS51380">
    <property type="entry name" value="EXS"/>
    <property type="match status" value="1"/>
</dbReference>
<feature type="transmembrane region" description="Helical" evidence="5">
    <location>
        <begin position="55"/>
        <end position="76"/>
    </location>
</feature>
<dbReference type="VEuPathDB" id="FungiDB:BCV72DRAFT_301041"/>
<dbReference type="PANTHER" id="PTHR10783">
    <property type="entry name" value="XENOTROPIC AND POLYTROPIC RETROVIRUS RECEPTOR 1-RELATED"/>
    <property type="match status" value="1"/>
</dbReference>
<proteinExistence type="predicted"/>
<evidence type="ECO:0000256" key="2">
    <source>
        <dbReference type="ARBA" id="ARBA00022692"/>
    </source>
</evidence>
<feature type="domain" description="EXS" evidence="6">
    <location>
        <begin position="166"/>
        <end position="382"/>
    </location>
</feature>
<feature type="transmembrane region" description="Helical" evidence="5">
    <location>
        <begin position="82"/>
        <end position="101"/>
    </location>
</feature>
<name>A0A1X0RHI1_RHIZD</name>
<dbReference type="AlphaFoldDB" id="A0A1X0RHI1"/>